<evidence type="ECO:0000256" key="4">
    <source>
        <dbReference type="ARBA" id="ARBA00022692"/>
    </source>
</evidence>
<gene>
    <name evidence="8" type="primary">PUMP5_1</name>
    <name evidence="8" type="ORF">CFP56_016755</name>
</gene>
<evidence type="ECO:0000256" key="3">
    <source>
        <dbReference type="ARBA" id="ARBA00022448"/>
    </source>
</evidence>
<keyword evidence="5" id="KW-0677">Repeat</keyword>
<sequence>MLVTVSQLASHDQIMEIILEKGVMRDGLGTHLTASFAARFVAMMASNPVDVIRT</sequence>
<comment type="subcellular location">
    <subcellularLocation>
        <location evidence="1">Membrane</location>
    </subcellularLocation>
</comment>
<dbReference type="Proteomes" id="UP000237347">
    <property type="component" value="Unassembled WGS sequence"/>
</dbReference>
<reference evidence="8 9" key="1">
    <citation type="journal article" date="2018" name="Sci. Data">
        <title>The draft genome sequence of cork oak.</title>
        <authorList>
            <person name="Ramos A.M."/>
            <person name="Usie A."/>
            <person name="Barbosa P."/>
            <person name="Barros P.M."/>
            <person name="Capote T."/>
            <person name="Chaves I."/>
            <person name="Simoes F."/>
            <person name="Abreu I."/>
            <person name="Carrasquinho I."/>
            <person name="Faro C."/>
            <person name="Guimaraes J.B."/>
            <person name="Mendonca D."/>
            <person name="Nobrega F."/>
            <person name="Rodrigues L."/>
            <person name="Saibo N.J.M."/>
            <person name="Varela M.C."/>
            <person name="Egas C."/>
            <person name="Matos J."/>
            <person name="Miguel C.M."/>
            <person name="Oliveira M.M."/>
            <person name="Ricardo C.P."/>
            <person name="Goncalves S."/>
        </authorList>
    </citation>
    <scope>NUCLEOTIDE SEQUENCE [LARGE SCALE GENOMIC DNA]</scope>
    <source>
        <strain evidence="9">cv. HL8</strain>
    </source>
</reference>
<keyword evidence="9" id="KW-1185">Reference proteome</keyword>
<dbReference type="AlphaFoldDB" id="A0AAW0KMI3"/>
<dbReference type="PANTHER" id="PTHR45618">
    <property type="entry name" value="MITOCHONDRIAL DICARBOXYLATE CARRIER-RELATED"/>
    <property type="match status" value="1"/>
</dbReference>
<evidence type="ECO:0000256" key="2">
    <source>
        <dbReference type="ARBA" id="ARBA00006375"/>
    </source>
</evidence>
<comment type="similarity">
    <text evidence="2">Belongs to the mitochondrial carrier (TC 2.A.29) family.</text>
</comment>
<name>A0AAW0KMI3_QUESU</name>
<evidence type="ECO:0000256" key="1">
    <source>
        <dbReference type="ARBA" id="ARBA00004370"/>
    </source>
</evidence>
<organism evidence="8 9">
    <name type="scientific">Quercus suber</name>
    <name type="common">Cork oak</name>
    <dbReference type="NCBI Taxonomy" id="58331"/>
    <lineage>
        <taxon>Eukaryota</taxon>
        <taxon>Viridiplantae</taxon>
        <taxon>Streptophyta</taxon>
        <taxon>Embryophyta</taxon>
        <taxon>Tracheophyta</taxon>
        <taxon>Spermatophyta</taxon>
        <taxon>Magnoliopsida</taxon>
        <taxon>eudicotyledons</taxon>
        <taxon>Gunneridae</taxon>
        <taxon>Pentapetalae</taxon>
        <taxon>rosids</taxon>
        <taxon>fabids</taxon>
        <taxon>Fagales</taxon>
        <taxon>Fagaceae</taxon>
        <taxon>Quercus</taxon>
    </lineage>
</organism>
<dbReference type="Gene3D" id="1.50.40.10">
    <property type="entry name" value="Mitochondrial carrier domain"/>
    <property type="match status" value="1"/>
</dbReference>
<comment type="caution">
    <text evidence="8">The sequence shown here is derived from an EMBL/GenBank/DDBJ whole genome shotgun (WGS) entry which is preliminary data.</text>
</comment>
<keyword evidence="4" id="KW-0812">Transmembrane</keyword>
<proteinExistence type="inferred from homology"/>
<dbReference type="InterPro" id="IPR050391">
    <property type="entry name" value="Mito_Metabolite_Transporter"/>
</dbReference>
<dbReference type="InterPro" id="IPR023395">
    <property type="entry name" value="MCP_dom_sf"/>
</dbReference>
<keyword evidence="6" id="KW-1133">Transmembrane helix</keyword>
<keyword evidence="3" id="KW-0813">Transport</keyword>
<evidence type="ECO:0000256" key="7">
    <source>
        <dbReference type="ARBA" id="ARBA00023136"/>
    </source>
</evidence>
<evidence type="ECO:0000256" key="6">
    <source>
        <dbReference type="ARBA" id="ARBA00022989"/>
    </source>
</evidence>
<evidence type="ECO:0000313" key="9">
    <source>
        <dbReference type="Proteomes" id="UP000237347"/>
    </source>
</evidence>
<protein>
    <submittedName>
        <fullName evidence="8">Mitochondrial uncoupling protein 5</fullName>
    </submittedName>
</protein>
<accession>A0AAW0KMI3</accession>
<evidence type="ECO:0000256" key="5">
    <source>
        <dbReference type="ARBA" id="ARBA00022737"/>
    </source>
</evidence>
<dbReference type="EMBL" id="PKMF04000263">
    <property type="protein sequence ID" value="KAK7840382.1"/>
    <property type="molecule type" value="Genomic_DNA"/>
</dbReference>
<dbReference type="SUPFAM" id="SSF103506">
    <property type="entry name" value="Mitochondrial carrier"/>
    <property type="match status" value="1"/>
</dbReference>
<evidence type="ECO:0000313" key="8">
    <source>
        <dbReference type="EMBL" id="KAK7840382.1"/>
    </source>
</evidence>
<dbReference type="GO" id="GO:0016020">
    <property type="term" value="C:membrane"/>
    <property type="evidence" value="ECO:0007669"/>
    <property type="project" value="UniProtKB-SubCell"/>
</dbReference>
<keyword evidence="7" id="KW-0472">Membrane</keyword>